<evidence type="ECO:0000256" key="3">
    <source>
        <dbReference type="ARBA" id="ARBA00022692"/>
    </source>
</evidence>
<dbReference type="InterPro" id="IPR013604">
    <property type="entry name" value="7TM_chemorcpt"/>
</dbReference>
<keyword evidence="2" id="KW-1003">Cell membrane</keyword>
<gene>
    <name evidence="11" type="ORF">NEZAVI_LOCUS5090</name>
</gene>
<dbReference type="GO" id="GO:0005886">
    <property type="term" value="C:plasma membrane"/>
    <property type="evidence" value="ECO:0007669"/>
    <property type="project" value="UniProtKB-SubCell"/>
</dbReference>
<evidence type="ECO:0000256" key="5">
    <source>
        <dbReference type="ARBA" id="ARBA00023136"/>
    </source>
</evidence>
<feature type="transmembrane region" description="Helical" evidence="9">
    <location>
        <begin position="66"/>
        <end position="87"/>
    </location>
</feature>
<dbReference type="Pfam" id="PF08395">
    <property type="entry name" value="7tm_7"/>
    <property type="match status" value="1"/>
</dbReference>
<reference evidence="11" key="1">
    <citation type="submission" date="2022-01" db="EMBL/GenBank/DDBJ databases">
        <authorList>
            <person name="King R."/>
        </authorList>
    </citation>
    <scope>NUCLEOTIDE SEQUENCE</scope>
</reference>
<feature type="signal peptide" evidence="10">
    <location>
        <begin position="1"/>
        <end position="25"/>
    </location>
</feature>
<feature type="transmembrane region" description="Helical" evidence="9">
    <location>
        <begin position="99"/>
        <end position="118"/>
    </location>
</feature>
<keyword evidence="5 9" id="KW-0472">Membrane</keyword>
<dbReference type="GO" id="GO:0030424">
    <property type="term" value="C:axon"/>
    <property type="evidence" value="ECO:0007669"/>
    <property type="project" value="TreeGrafter"/>
</dbReference>
<keyword evidence="7" id="KW-0807">Transducer</keyword>
<protein>
    <recommendedName>
        <fullName evidence="13">Gustatory receptor</fullName>
    </recommendedName>
</protein>
<dbReference type="GO" id="GO:0030425">
    <property type="term" value="C:dendrite"/>
    <property type="evidence" value="ECO:0007669"/>
    <property type="project" value="TreeGrafter"/>
</dbReference>
<feature type="chain" id="PRO_5040191935" description="Gustatory receptor" evidence="10">
    <location>
        <begin position="26"/>
        <end position="227"/>
    </location>
</feature>
<dbReference type="OrthoDB" id="6366728at2759"/>
<dbReference type="GO" id="GO:0043025">
    <property type="term" value="C:neuronal cell body"/>
    <property type="evidence" value="ECO:0007669"/>
    <property type="project" value="TreeGrafter"/>
</dbReference>
<evidence type="ECO:0000313" key="11">
    <source>
        <dbReference type="EMBL" id="CAH1394627.1"/>
    </source>
</evidence>
<keyword evidence="12" id="KW-1185">Reference proteome</keyword>
<evidence type="ECO:0000256" key="7">
    <source>
        <dbReference type="ARBA" id="ARBA00023224"/>
    </source>
</evidence>
<keyword evidence="10" id="KW-0732">Signal</keyword>
<accession>A0A9P0E9E8</accession>
<evidence type="ECO:0000313" key="12">
    <source>
        <dbReference type="Proteomes" id="UP001152798"/>
    </source>
</evidence>
<dbReference type="AlphaFoldDB" id="A0A9P0E9E8"/>
<evidence type="ECO:0000256" key="9">
    <source>
        <dbReference type="SAM" id="Phobius"/>
    </source>
</evidence>
<dbReference type="EMBL" id="OV725079">
    <property type="protein sequence ID" value="CAH1394627.1"/>
    <property type="molecule type" value="Genomic_DNA"/>
</dbReference>
<dbReference type="GO" id="GO:0007165">
    <property type="term" value="P:signal transduction"/>
    <property type="evidence" value="ECO:0007669"/>
    <property type="project" value="UniProtKB-KW"/>
</dbReference>
<keyword evidence="4 9" id="KW-1133">Transmembrane helix</keyword>
<evidence type="ECO:0008006" key="13">
    <source>
        <dbReference type="Google" id="ProtNLM"/>
    </source>
</evidence>
<keyword evidence="6" id="KW-0675">Receptor</keyword>
<dbReference type="PANTHER" id="PTHR21143">
    <property type="entry name" value="INVERTEBRATE GUSTATORY RECEPTOR"/>
    <property type="match status" value="1"/>
</dbReference>
<dbReference type="PANTHER" id="PTHR21143:SF133">
    <property type="entry name" value="GUSTATORY AND PHEROMONE RECEPTOR 32A-RELATED"/>
    <property type="match status" value="1"/>
</dbReference>
<evidence type="ECO:0000256" key="6">
    <source>
        <dbReference type="ARBA" id="ARBA00023170"/>
    </source>
</evidence>
<evidence type="ECO:0000256" key="8">
    <source>
        <dbReference type="SAM" id="MobiDB-lite"/>
    </source>
</evidence>
<sequence length="227" mass="26237">MLMCHLLLDRLFTILFLRYQAITNALRRCIISRENHTSLLTDKMNHCFQNLCSSGESINDFFSLQILFILTTVFIISFSDIFMLIRLFNAGQVRFSKNFAIISRMCGAVFSLLTIWRFGYRFSSISNKADDFNSLLYRLMMEDKTNQILHNEKLSLHFTMKREVVFSACGLFQLDFKLVHSMIASATTYLVLLIQFGQLKPDKSWTPTPSTADNLTTPHPMLLTTNN</sequence>
<dbReference type="Proteomes" id="UP001152798">
    <property type="component" value="Chromosome 3"/>
</dbReference>
<dbReference type="GO" id="GO:0008049">
    <property type="term" value="P:male courtship behavior"/>
    <property type="evidence" value="ECO:0007669"/>
    <property type="project" value="TreeGrafter"/>
</dbReference>
<evidence type="ECO:0000256" key="4">
    <source>
        <dbReference type="ARBA" id="ARBA00022989"/>
    </source>
</evidence>
<evidence type="ECO:0000256" key="1">
    <source>
        <dbReference type="ARBA" id="ARBA00004651"/>
    </source>
</evidence>
<dbReference type="GO" id="GO:0007635">
    <property type="term" value="P:chemosensory behavior"/>
    <property type="evidence" value="ECO:0007669"/>
    <property type="project" value="TreeGrafter"/>
</dbReference>
<feature type="compositionally biased region" description="Polar residues" evidence="8">
    <location>
        <begin position="205"/>
        <end position="227"/>
    </location>
</feature>
<feature type="region of interest" description="Disordered" evidence="8">
    <location>
        <begin position="204"/>
        <end position="227"/>
    </location>
</feature>
<comment type="subcellular location">
    <subcellularLocation>
        <location evidence="1">Cell membrane</location>
        <topology evidence="1">Multi-pass membrane protein</topology>
    </subcellularLocation>
</comment>
<dbReference type="GO" id="GO:0050909">
    <property type="term" value="P:sensory perception of taste"/>
    <property type="evidence" value="ECO:0007669"/>
    <property type="project" value="InterPro"/>
</dbReference>
<organism evidence="11 12">
    <name type="scientific">Nezara viridula</name>
    <name type="common">Southern green stink bug</name>
    <name type="synonym">Cimex viridulus</name>
    <dbReference type="NCBI Taxonomy" id="85310"/>
    <lineage>
        <taxon>Eukaryota</taxon>
        <taxon>Metazoa</taxon>
        <taxon>Ecdysozoa</taxon>
        <taxon>Arthropoda</taxon>
        <taxon>Hexapoda</taxon>
        <taxon>Insecta</taxon>
        <taxon>Pterygota</taxon>
        <taxon>Neoptera</taxon>
        <taxon>Paraneoptera</taxon>
        <taxon>Hemiptera</taxon>
        <taxon>Heteroptera</taxon>
        <taxon>Panheteroptera</taxon>
        <taxon>Pentatomomorpha</taxon>
        <taxon>Pentatomoidea</taxon>
        <taxon>Pentatomidae</taxon>
        <taxon>Pentatominae</taxon>
        <taxon>Nezara</taxon>
    </lineage>
</organism>
<evidence type="ECO:0000256" key="2">
    <source>
        <dbReference type="ARBA" id="ARBA00022475"/>
    </source>
</evidence>
<name>A0A9P0E9E8_NEZVI</name>
<evidence type="ECO:0000256" key="10">
    <source>
        <dbReference type="SAM" id="SignalP"/>
    </source>
</evidence>
<proteinExistence type="predicted"/>
<keyword evidence="3 9" id="KW-0812">Transmembrane</keyword>